<dbReference type="Gene3D" id="3.40.50.300">
    <property type="entry name" value="P-loop containing nucleotide triphosphate hydrolases"/>
    <property type="match status" value="1"/>
</dbReference>
<dbReference type="InterPro" id="IPR005331">
    <property type="entry name" value="Sulfotransferase"/>
</dbReference>
<comment type="subcellular location">
    <subcellularLocation>
        <location evidence="1">Golgi apparatus membrane</location>
        <topology evidence="1">Single-pass type II membrane protein</topology>
    </subcellularLocation>
</comment>
<feature type="coiled-coil region" evidence="10">
    <location>
        <begin position="65"/>
        <end position="107"/>
    </location>
</feature>
<keyword evidence="5" id="KW-0735">Signal-anchor</keyword>
<evidence type="ECO:0000256" key="7">
    <source>
        <dbReference type="ARBA" id="ARBA00023034"/>
    </source>
</evidence>
<evidence type="ECO:0000256" key="11">
    <source>
        <dbReference type="SAM" id="Phobius"/>
    </source>
</evidence>
<dbReference type="InterPro" id="IPR007734">
    <property type="entry name" value="Heparan_SO4_2-O-STrfase"/>
</dbReference>
<dbReference type="Pfam" id="PF03567">
    <property type="entry name" value="Sulfotransfer_2"/>
    <property type="match status" value="1"/>
</dbReference>
<keyword evidence="3" id="KW-0808">Transferase</keyword>
<evidence type="ECO:0000313" key="13">
    <source>
        <dbReference type="Proteomes" id="UP001158576"/>
    </source>
</evidence>
<accession>A0ABN7T0Z4</accession>
<keyword evidence="4 11" id="KW-0812">Transmembrane</keyword>
<evidence type="ECO:0000256" key="1">
    <source>
        <dbReference type="ARBA" id="ARBA00004323"/>
    </source>
</evidence>
<evidence type="ECO:0000256" key="2">
    <source>
        <dbReference type="ARBA" id="ARBA00010569"/>
    </source>
</evidence>
<feature type="transmembrane region" description="Helical" evidence="11">
    <location>
        <begin position="20"/>
        <end position="37"/>
    </location>
</feature>
<dbReference type="PANTHER" id="PTHR12129:SF15">
    <property type="entry name" value="URONYL 2-SULFOTRANSFERASE"/>
    <property type="match status" value="1"/>
</dbReference>
<keyword evidence="6 11" id="KW-1133">Transmembrane helix</keyword>
<comment type="similarity">
    <text evidence="2">Belongs to the sulfotransferase 3 family.</text>
</comment>
<dbReference type="PANTHER" id="PTHR12129">
    <property type="entry name" value="HEPARAN SULFATE 2-O-SULFOTRANSFERASE"/>
    <property type="match status" value="1"/>
</dbReference>
<keyword evidence="7" id="KW-0333">Golgi apparatus</keyword>
<gene>
    <name evidence="12" type="ORF">OKIOD_LOCUS14526</name>
</gene>
<evidence type="ECO:0000256" key="8">
    <source>
        <dbReference type="ARBA" id="ARBA00023136"/>
    </source>
</evidence>
<dbReference type="SUPFAM" id="SSF52540">
    <property type="entry name" value="P-loop containing nucleoside triphosphate hydrolases"/>
    <property type="match status" value="1"/>
</dbReference>
<evidence type="ECO:0000256" key="6">
    <source>
        <dbReference type="ARBA" id="ARBA00022989"/>
    </source>
</evidence>
<keyword evidence="9" id="KW-0325">Glycoprotein</keyword>
<dbReference type="Proteomes" id="UP001158576">
    <property type="component" value="Chromosome 2"/>
</dbReference>
<keyword evidence="13" id="KW-1185">Reference proteome</keyword>
<evidence type="ECO:0000313" key="12">
    <source>
        <dbReference type="EMBL" id="CAG5111453.1"/>
    </source>
</evidence>
<name>A0ABN7T0Z4_OIKDI</name>
<evidence type="ECO:0000256" key="4">
    <source>
        <dbReference type="ARBA" id="ARBA00022692"/>
    </source>
</evidence>
<evidence type="ECO:0000256" key="10">
    <source>
        <dbReference type="SAM" id="Coils"/>
    </source>
</evidence>
<evidence type="ECO:0000256" key="5">
    <source>
        <dbReference type="ARBA" id="ARBA00022968"/>
    </source>
</evidence>
<organism evidence="12 13">
    <name type="scientific">Oikopleura dioica</name>
    <name type="common">Tunicate</name>
    <dbReference type="NCBI Taxonomy" id="34765"/>
    <lineage>
        <taxon>Eukaryota</taxon>
        <taxon>Metazoa</taxon>
        <taxon>Chordata</taxon>
        <taxon>Tunicata</taxon>
        <taxon>Appendicularia</taxon>
        <taxon>Copelata</taxon>
        <taxon>Oikopleuridae</taxon>
        <taxon>Oikopleura</taxon>
    </lineage>
</organism>
<dbReference type="InterPro" id="IPR027417">
    <property type="entry name" value="P-loop_NTPase"/>
</dbReference>
<protein>
    <submittedName>
        <fullName evidence="12">Oidioi.mRNA.OKI2018_I69.chr2.g5761.t2.cds</fullName>
    </submittedName>
</protein>
<keyword evidence="10" id="KW-0175">Coiled coil</keyword>
<dbReference type="EMBL" id="OU015567">
    <property type="protein sequence ID" value="CAG5111453.1"/>
    <property type="molecule type" value="Genomic_DNA"/>
</dbReference>
<proteinExistence type="inferred from homology"/>
<keyword evidence="8 11" id="KW-0472">Membrane</keyword>
<evidence type="ECO:0000256" key="9">
    <source>
        <dbReference type="ARBA" id="ARBA00023180"/>
    </source>
</evidence>
<reference evidence="12 13" key="1">
    <citation type="submission" date="2021-04" db="EMBL/GenBank/DDBJ databases">
        <authorList>
            <person name="Bliznina A."/>
        </authorList>
    </citation>
    <scope>NUCLEOTIDE SEQUENCE [LARGE SCALE GENOMIC DNA]</scope>
</reference>
<sequence>MRVSSRKVRSVVKGNARQKYYLALGSGIFLFCTMHVWHSIRSGTLKRHEHMLNSLRAQQENVGFFREIINEVREVEEEVIEVVKQDVEAVEEEIVWAEKEVESVADNANPAAGLGGGVSKELSSIWGADSPGWKLTSGEGLPPAQRKYSYDVDYFAPVPNTKFVFHNKLPKCGSTTMHNIVGLLSRKNNFTYWKIMSGVMKFTDEETLIQALKMRYREPFFLLQHHFWMDFNKYSMHQPTFVNMIRDPIAWFQSHYTFMRFGMNKGRSENDPKLGSDIDDCIKNKEKNCVSNQWTYIEFFCGSEKLCATMKAAYDSGDLDVKRQVLEIVKRRVVNDYFIVGILEQFEDTLQLFETMLPMFYKGAMDAWKSDYIQFRRNQTKTSDKEPLSDFARDYLEKNTLSYEIDFYWFTRQLFNERVRALGITPSTNLDT</sequence>
<evidence type="ECO:0000256" key="3">
    <source>
        <dbReference type="ARBA" id="ARBA00022679"/>
    </source>
</evidence>